<dbReference type="Gene3D" id="3.40.50.200">
    <property type="entry name" value="Peptidase S8/S53 domain"/>
    <property type="match status" value="1"/>
</dbReference>
<dbReference type="InterPro" id="IPR036852">
    <property type="entry name" value="Peptidase_S8/S53_dom_sf"/>
</dbReference>
<dbReference type="PANTHER" id="PTHR43806:SF11">
    <property type="entry name" value="CEREVISIN-RELATED"/>
    <property type="match status" value="1"/>
</dbReference>
<protein>
    <recommendedName>
        <fullName evidence="8">Fibronectin type-III domain-containing protein</fullName>
    </recommendedName>
</protein>
<dbReference type="SUPFAM" id="SSF52743">
    <property type="entry name" value="Subtilisin-like"/>
    <property type="match status" value="1"/>
</dbReference>
<dbReference type="InterPro" id="IPR036116">
    <property type="entry name" value="FN3_sf"/>
</dbReference>
<dbReference type="Pfam" id="PF00082">
    <property type="entry name" value="Peptidase_S8"/>
    <property type="match status" value="1"/>
</dbReference>
<evidence type="ECO:0000313" key="10">
    <source>
        <dbReference type="Proteomes" id="UP001235030"/>
    </source>
</evidence>
<dbReference type="InterPro" id="IPR013783">
    <property type="entry name" value="Ig-like_fold"/>
</dbReference>
<dbReference type="PRINTS" id="PR00723">
    <property type="entry name" value="SUBTILISIN"/>
</dbReference>
<proteinExistence type="inferred from homology"/>
<keyword evidence="2 5" id="KW-0645">Protease</keyword>
<feature type="active site" description="Charge relay system" evidence="5">
    <location>
        <position position="359"/>
    </location>
</feature>
<dbReference type="InterPro" id="IPR003343">
    <property type="entry name" value="Big_2"/>
</dbReference>
<dbReference type="PROSITE" id="PS00136">
    <property type="entry name" value="SUBTILASE_ASP"/>
    <property type="match status" value="1"/>
</dbReference>
<name>A0ABY9Q1H6_9FIRM</name>
<comment type="similarity">
    <text evidence="1 5 6">Belongs to the peptidase S8 family.</text>
</comment>
<evidence type="ECO:0000313" key="9">
    <source>
        <dbReference type="EMBL" id="WMT80905.1"/>
    </source>
</evidence>
<dbReference type="EMBL" id="CP101637">
    <property type="protein sequence ID" value="WMT80905.1"/>
    <property type="molecule type" value="Genomic_DNA"/>
</dbReference>
<dbReference type="Proteomes" id="UP001235030">
    <property type="component" value="Chromosome"/>
</dbReference>
<dbReference type="PANTHER" id="PTHR43806">
    <property type="entry name" value="PEPTIDASE S8"/>
    <property type="match status" value="1"/>
</dbReference>
<feature type="domain" description="Fibronectin type-III" evidence="8">
    <location>
        <begin position="749"/>
        <end position="841"/>
    </location>
</feature>
<evidence type="ECO:0000256" key="6">
    <source>
        <dbReference type="RuleBase" id="RU003355"/>
    </source>
</evidence>
<evidence type="ECO:0000256" key="5">
    <source>
        <dbReference type="PROSITE-ProRule" id="PRU01240"/>
    </source>
</evidence>
<evidence type="ECO:0000256" key="3">
    <source>
        <dbReference type="ARBA" id="ARBA00022801"/>
    </source>
</evidence>
<accession>A0ABY9Q1H6</accession>
<dbReference type="InterPro" id="IPR015500">
    <property type="entry name" value="Peptidase_S8_subtilisin-rel"/>
</dbReference>
<dbReference type="Gene3D" id="2.60.40.1080">
    <property type="match status" value="2"/>
</dbReference>
<evidence type="ECO:0000256" key="4">
    <source>
        <dbReference type="ARBA" id="ARBA00022825"/>
    </source>
</evidence>
<gene>
    <name evidence="9" type="ORF">TEMA_12280</name>
</gene>
<dbReference type="InterPro" id="IPR008964">
    <property type="entry name" value="Invasin/intimin_cell_adhesion"/>
</dbReference>
<feature type="chain" id="PRO_5045859406" description="Fibronectin type-III domain-containing protein" evidence="7">
    <location>
        <begin position="22"/>
        <end position="841"/>
    </location>
</feature>
<keyword evidence="10" id="KW-1185">Reference proteome</keyword>
<dbReference type="InterPro" id="IPR000209">
    <property type="entry name" value="Peptidase_S8/S53_dom"/>
</dbReference>
<reference evidence="9 10" key="1">
    <citation type="submission" date="2022-07" db="EMBL/GenBank/DDBJ databases">
        <title>Genome sequence of Terrisporobacter mayombei DSM6539.</title>
        <authorList>
            <person name="Boeer T."/>
            <person name="Bengelsdorf F.R."/>
            <person name="Daniel R."/>
            <person name="Poehlein A."/>
        </authorList>
    </citation>
    <scope>NUCLEOTIDE SEQUENCE [LARGE SCALE GENOMIC DNA]</scope>
    <source>
        <strain evidence="9 10">DSM 6539</strain>
    </source>
</reference>
<evidence type="ECO:0000256" key="1">
    <source>
        <dbReference type="ARBA" id="ARBA00011073"/>
    </source>
</evidence>
<dbReference type="PROSITE" id="PS51892">
    <property type="entry name" value="SUBTILASE"/>
    <property type="match status" value="1"/>
</dbReference>
<evidence type="ECO:0000259" key="8">
    <source>
        <dbReference type="PROSITE" id="PS50853"/>
    </source>
</evidence>
<dbReference type="InterPro" id="IPR050131">
    <property type="entry name" value="Peptidase_S8_subtilisin-like"/>
</dbReference>
<evidence type="ECO:0000256" key="7">
    <source>
        <dbReference type="SAM" id="SignalP"/>
    </source>
</evidence>
<keyword evidence="7" id="KW-0732">Signal</keyword>
<dbReference type="PROSITE" id="PS00138">
    <property type="entry name" value="SUBTILASE_SER"/>
    <property type="match status" value="1"/>
</dbReference>
<sequence>MNKLRKIVITFSILTFTFIFLKNTTTIADADSPQMEKVDNYDDLSSELSNLIEENQVKQSSNSKYSSKRLIVKSKIDNLNLADLGAKDIISGPDNLYFLQFDSEKSTKEAFEKLNSNVNVKYVEPDIELEIENTQSSKSINESTLSKSSFNSWGVERLQIDKYANYLPNKSKEITVGVVDSGIVNHPFLKNRILSNGWDFLDNDNTPNDLNGHGTAMAGVLVDCTPNLNVKILPVKTFNSDGKGSTSNIALGIRYAVDNGADVLNLSFGGVHHSFLHDAVEYALKKNVVVVTSAGNDSENVSYSCPADMDSVIVTSASTQSDEIAYFSNYGNTVDVAAPGYEILTCSYKGGYTKENGTSLSAPHISAIAALIKLANPNMTPAKVESLIISSSEDFGAKGWDKYYGHGIPNMSKALAYQKITLNKSSINLTTNNSSFKLNTTLYPYHVLDKNITWSSSNENIAKVDNNGTVTGVSPGKAIITAKTSNNLTAKCSVTVSDYIISLNKTSLNLDKGNTTNLKATITPSDYASKKITWTSSNKNIATVDLNGNVKAVGAGEATITAKLDNDIFDTCKIKVSENISKLKYKTISSQVYTGNYIKPDLGNLYSSKTKLVKGVDYKVEYSNNKSIGTASIKITGLGKYYGEHTIKFKIIPKAVNSFKVESYTTSQVTLSCKPVRGSYGYAIYRYNVKTKEYDKITTIKENPKSNSVRYTDKSRASGTIYNYRIKVIKKVNNEYYYGDYSKVRVITKLYKPTVTLKSSKSNVNLSWNKVNRATKYKIYRSTSKNGNYHYIGYAKGNKTTYTDKKVTKKKTYYYKVKAVRTDNKKDYYSDYSTIKIIKVK</sequence>
<dbReference type="Pfam" id="PF02368">
    <property type="entry name" value="Big_2"/>
    <property type="match status" value="2"/>
</dbReference>
<keyword evidence="3 5" id="KW-0378">Hydrolase</keyword>
<dbReference type="SUPFAM" id="SSF49265">
    <property type="entry name" value="Fibronectin type III"/>
    <property type="match status" value="1"/>
</dbReference>
<dbReference type="InterPro" id="IPR023828">
    <property type="entry name" value="Peptidase_S8_Ser-AS"/>
</dbReference>
<keyword evidence="4 5" id="KW-0720">Serine protease</keyword>
<dbReference type="InterPro" id="IPR003961">
    <property type="entry name" value="FN3_dom"/>
</dbReference>
<dbReference type="Gene3D" id="2.60.40.10">
    <property type="entry name" value="Immunoglobulins"/>
    <property type="match status" value="2"/>
</dbReference>
<feature type="active site" description="Charge relay system" evidence="5">
    <location>
        <position position="180"/>
    </location>
</feature>
<dbReference type="InterPro" id="IPR023827">
    <property type="entry name" value="Peptidase_S8_Asp-AS"/>
</dbReference>
<dbReference type="RefSeq" id="WP_228103098.1">
    <property type="nucleotide sequence ID" value="NZ_CP101637.1"/>
</dbReference>
<feature type="active site" description="Charge relay system" evidence="5">
    <location>
        <position position="213"/>
    </location>
</feature>
<dbReference type="PROSITE" id="PS50853">
    <property type="entry name" value="FN3"/>
    <property type="match status" value="1"/>
</dbReference>
<dbReference type="SUPFAM" id="SSF49373">
    <property type="entry name" value="Invasin/intimin cell-adhesion fragments"/>
    <property type="match status" value="2"/>
</dbReference>
<evidence type="ECO:0000256" key="2">
    <source>
        <dbReference type="ARBA" id="ARBA00022670"/>
    </source>
</evidence>
<organism evidence="9 10">
    <name type="scientific">Terrisporobacter mayombei</name>
    <dbReference type="NCBI Taxonomy" id="1541"/>
    <lineage>
        <taxon>Bacteria</taxon>
        <taxon>Bacillati</taxon>
        <taxon>Bacillota</taxon>
        <taxon>Clostridia</taxon>
        <taxon>Peptostreptococcales</taxon>
        <taxon>Peptostreptococcaceae</taxon>
        <taxon>Terrisporobacter</taxon>
    </lineage>
</organism>
<feature type="signal peptide" evidence="7">
    <location>
        <begin position="1"/>
        <end position="21"/>
    </location>
</feature>
<dbReference type="SMART" id="SM00635">
    <property type="entry name" value="BID_2"/>
    <property type="match status" value="2"/>
</dbReference>